<reference evidence="7 8" key="1">
    <citation type="submission" date="2014-11" db="EMBL/GenBank/DDBJ databases">
        <authorList>
            <person name="Zhu J."/>
            <person name="Qi W."/>
            <person name="Song R."/>
        </authorList>
    </citation>
    <scope>NUCLEOTIDE SEQUENCE [LARGE SCALE GENOMIC DNA]</scope>
</reference>
<dbReference type="Proteomes" id="UP000041254">
    <property type="component" value="Unassembled WGS sequence"/>
</dbReference>
<evidence type="ECO:0000256" key="3">
    <source>
        <dbReference type="ARBA" id="ARBA00022833"/>
    </source>
</evidence>
<evidence type="ECO:0000313" key="7">
    <source>
        <dbReference type="EMBL" id="CEM38821.1"/>
    </source>
</evidence>
<evidence type="ECO:0000256" key="4">
    <source>
        <dbReference type="PROSITE-ProRule" id="PRU00175"/>
    </source>
</evidence>
<evidence type="ECO:0000256" key="5">
    <source>
        <dbReference type="SAM" id="MobiDB-lite"/>
    </source>
</evidence>
<proteinExistence type="predicted"/>
<dbReference type="InterPro" id="IPR052667">
    <property type="entry name" value="E3_ubiquitin-ligase_RING"/>
</dbReference>
<gene>
    <name evidence="7" type="ORF">Vbra_1905</name>
</gene>
<evidence type="ECO:0000313" key="8">
    <source>
        <dbReference type="Proteomes" id="UP000041254"/>
    </source>
</evidence>
<dbReference type="PANTHER" id="PTHR47156:SF10">
    <property type="entry name" value="E3 UBIQUITIN-PROTEIN LIGASE TRIM-21-RELATED"/>
    <property type="match status" value="1"/>
</dbReference>
<dbReference type="SMART" id="SM00184">
    <property type="entry name" value="RING"/>
    <property type="match status" value="1"/>
</dbReference>
<keyword evidence="8" id="KW-1185">Reference proteome</keyword>
<evidence type="ECO:0000259" key="6">
    <source>
        <dbReference type="PROSITE" id="PS50089"/>
    </source>
</evidence>
<evidence type="ECO:0000256" key="1">
    <source>
        <dbReference type="ARBA" id="ARBA00022723"/>
    </source>
</evidence>
<dbReference type="InParanoid" id="A0A0G4H4V3"/>
<feature type="region of interest" description="Disordered" evidence="5">
    <location>
        <begin position="133"/>
        <end position="152"/>
    </location>
</feature>
<dbReference type="GO" id="GO:0008270">
    <property type="term" value="F:zinc ion binding"/>
    <property type="evidence" value="ECO:0007669"/>
    <property type="project" value="UniProtKB-KW"/>
</dbReference>
<feature type="domain" description="RING-type" evidence="6">
    <location>
        <begin position="9"/>
        <end position="60"/>
    </location>
</feature>
<organism evidence="7 8">
    <name type="scientific">Vitrella brassicaformis (strain CCMP3155)</name>
    <dbReference type="NCBI Taxonomy" id="1169540"/>
    <lineage>
        <taxon>Eukaryota</taxon>
        <taxon>Sar</taxon>
        <taxon>Alveolata</taxon>
        <taxon>Colpodellida</taxon>
        <taxon>Vitrellaceae</taxon>
        <taxon>Vitrella</taxon>
    </lineage>
</organism>
<name>A0A0G4H4V3_VITBC</name>
<keyword evidence="3" id="KW-0862">Zinc</keyword>
<dbReference type="PANTHER" id="PTHR47156">
    <property type="entry name" value="PROTEIN CBG20824"/>
    <property type="match status" value="1"/>
</dbReference>
<evidence type="ECO:0000256" key="2">
    <source>
        <dbReference type="ARBA" id="ARBA00022771"/>
    </source>
</evidence>
<accession>A0A0G4H4V3</accession>
<dbReference type="SUPFAM" id="SSF54534">
    <property type="entry name" value="FKBP-like"/>
    <property type="match status" value="1"/>
</dbReference>
<dbReference type="EMBL" id="CDMY01001000">
    <property type="protein sequence ID" value="CEM38821.1"/>
    <property type="molecule type" value="Genomic_DNA"/>
</dbReference>
<keyword evidence="1" id="KW-0479">Metal-binding</keyword>
<dbReference type="OrthoDB" id="426324at2759"/>
<dbReference type="Gene3D" id="3.30.40.10">
    <property type="entry name" value="Zinc/RING finger domain, C3HC4 (zinc finger)"/>
    <property type="match status" value="1"/>
</dbReference>
<keyword evidence="2 4" id="KW-0863">Zinc-finger</keyword>
<protein>
    <recommendedName>
        <fullName evidence="6">RING-type domain-containing protein</fullName>
    </recommendedName>
</protein>
<dbReference type="Pfam" id="PF14634">
    <property type="entry name" value="zf-RING_5"/>
    <property type="match status" value="1"/>
</dbReference>
<dbReference type="SUPFAM" id="SSF57850">
    <property type="entry name" value="RING/U-box"/>
    <property type="match status" value="1"/>
</dbReference>
<dbReference type="InterPro" id="IPR001841">
    <property type="entry name" value="Znf_RING"/>
</dbReference>
<dbReference type="PhylomeDB" id="A0A0G4H4V3"/>
<dbReference type="AlphaFoldDB" id="A0A0G4H4V3"/>
<sequence length="250" mass="28163">MTALPLAQCGVCFEDYHHEDTDRQPQVLSRCGHSFCAACVRGLIRNHPHDRRAAVCPICKRETSQSDVHINYDLRDIVQQLRTATAAAPAPAPSNTTHSTPPAVPPTGQEAPLTARQRQEAADYALALQLSNEINDTDPPSNQTPFIGGGAPLRRRTGTLPSSGYPYEVVQEGTGRVPTLNDRVKYDRIWWGDAFDGRDKVYDDRGRVWRVYDRYYWLNEALLEMRVGEVRQITMPYGAPYRQLRLVSIE</sequence>
<dbReference type="InterPro" id="IPR013083">
    <property type="entry name" value="Znf_RING/FYVE/PHD"/>
</dbReference>
<dbReference type="PROSITE" id="PS50089">
    <property type="entry name" value="ZF_RING_2"/>
    <property type="match status" value="1"/>
</dbReference>
<feature type="compositionally biased region" description="Low complexity" evidence="5">
    <location>
        <begin position="83"/>
        <end position="101"/>
    </location>
</feature>
<dbReference type="PROSITE" id="PS00518">
    <property type="entry name" value="ZF_RING_1"/>
    <property type="match status" value="1"/>
</dbReference>
<dbReference type="VEuPathDB" id="CryptoDB:Vbra_1905"/>
<dbReference type="InterPro" id="IPR017907">
    <property type="entry name" value="Znf_RING_CS"/>
</dbReference>
<feature type="compositionally biased region" description="Polar residues" evidence="5">
    <location>
        <begin position="133"/>
        <end position="145"/>
    </location>
</feature>
<feature type="region of interest" description="Disordered" evidence="5">
    <location>
        <begin position="83"/>
        <end position="117"/>
    </location>
</feature>